<evidence type="ECO:0008006" key="4">
    <source>
        <dbReference type="Google" id="ProtNLM"/>
    </source>
</evidence>
<gene>
    <name evidence="2" type="ORF">HY36_06205</name>
</gene>
<evidence type="ECO:0000313" key="3">
    <source>
        <dbReference type="Proteomes" id="UP000024547"/>
    </source>
</evidence>
<dbReference type="AlphaFoldDB" id="A0A059DZE7"/>
<dbReference type="EMBL" id="AWFH01000034">
    <property type="protein sequence ID" value="KCZ59717.1"/>
    <property type="molecule type" value="Genomic_DNA"/>
</dbReference>
<dbReference type="PROSITE" id="PS51257">
    <property type="entry name" value="PROKAR_LIPOPROTEIN"/>
    <property type="match status" value="1"/>
</dbReference>
<dbReference type="InterPro" id="IPR029033">
    <property type="entry name" value="His_PPase_superfam"/>
</dbReference>
<protein>
    <recommendedName>
        <fullName evidence="4">Histidine phosphatase family protein</fullName>
    </recommendedName>
</protein>
<reference evidence="2 3" key="1">
    <citation type="journal article" date="2014" name="Antonie Van Leeuwenhoek">
        <title>Hyphomonas beringensis sp. nov. and Hyphomonas chukchiensis sp. nov., isolated from surface seawater of the Bering Sea and Chukchi Sea.</title>
        <authorList>
            <person name="Li C."/>
            <person name="Lai Q."/>
            <person name="Li G."/>
            <person name="Dong C."/>
            <person name="Wang J."/>
            <person name="Liao Y."/>
            <person name="Shao Z."/>
        </authorList>
    </citation>
    <scope>NUCLEOTIDE SEQUENCE [LARGE SCALE GENOMIC DNA]</scope>
    <source>
        <strain evidence="2 3">22II1-22F38</strain>
    </source>
</reference>
<dbReference type="Pfam" id="PF00300">
    <property type="entry name" value="His_Phos_1"/>
    <property type="match status" value="1"/>
</dbReference>
<accession>A0A059DZE7</accession>
<name>A0A059DZE7_9PROT</name>
<dbReference type="Proteomes" id="UP000024547">
    <property type="component" value="Unassembled WGS sequence"/>
</dbReference>
<proteinExistence type="predicted"/>
<dbReference type="SUPFAM" id="SSF53254">
    <property type="entry name" value="Phosphoglycerate mutase-like"/>
    <property type="match status" value="1"/>
</dbReference>
<dbReference type="RefSeq" id="WP_206741191.1">
    <property type="nucleotide sequence ID" value="NZ_AWFH01000034.1"/>
</dbReference>
<keyword evidence="3" id="KW-1185">Reference proteome</keyword>
<feature type="chain" id="PRO_5001571524" description="Histidine phosphatase family protein" evidence="1">
    <location>
        <begin position="21"/>
        <end position="166"/>
    </location>
</feature>
<organism evidence="2 3">
    <name type="scientific">Hyphomonas atlantica</name>
    <dbReference type="NCBI Taxonomy" id="1280948"/>
    <lineage>
        <taxon>Bacteria</taxon>
        <taxon>Pseudomonadati</taxon>
        <taxon>Pseudomonadota</taxon>
        <taxon>Alphaproteobacteria</taxon>
        <taxon>Hyphomonadales</taxon>
        <taxon>Hyphomonadaceae</taxon>
        <taxon>Hyphomonas</taxon>
    </lineage>
</organism>
<feature type="signal peptide" evidence="1">
    <location>
        <begin position="1"/>
        <end position="20"/>
    </location>
</feature>
<dbReference type="InterPro" id="IPR013078">
    <property type="entry name" value="His_Pase_superF_clade-1"/>
</dbReference>
<dbReference type="STRING" id="1280948.HY36_06205"/>
<dbReference type="eggNOG" id="COG0406">
    <property type="taxonomic scope" value="Bacteria"/>
</dbReference>
<dbReference type="CDD" id="cd07067">
    <property type="entry name" value="HP_PGM_like"/>
    <property type="match status" value="1"/>
</dbReference>
<dbReference type="Gene3D" id="3.40.50.1240">
    <property type="entry name" value="Phosphoglycerate mutase-like"/>
    <property type="match status" value="1"/>
</dbReference>
<comment type="caution">
    <text evidence="2">The sequence shown here is derived from an EMBL/GenBank/DDBJ whole genome shotgun (WGS) entry which is preliminary data.</text>
</comment>
<sequence>MLSRRVALAMIAFATLAACASTPEPDAQTIYLVRHAEKASGQDPHLTIVGRARAEILAAELADANLSAIYSTDTNRTRETAAPTANAYGLTVLPYDASNLDTFANMLRATPGNILVVGHSNTTPELVKALGGKPGAPIVEATEYDRLYVLTANGRRYRTELRSYGN</sequence>
<keyword evidence="1" id="KW-0732">Signal</keyword>
<evidence type="ECO:0000256" key="1">
    <source>
        <dbReference type="SAM" id="SignalP"/>
    </source>
</evidence>
<evidence type="ECO:0000313" key="2">
    <source>
        <dbReference type="EMBL" id="KCZ59717.1"/>
    </source>
</evidence>
<dbReference type="PATRIC" id="fig|1280948.3.peg.2333"/>